<feature type="domain" description="Serine dehydratase-like alpha subunit" evidence="2">
    <location>
        <begin position="88"/>
        <end position="419"/>
    </location>
</feature>
<dbReference type="Pfam" id="PF03313">
    <property type="entry name" value="SDH_alpha"/>
    <property type="match status" value="1"/>
</dbReference>
<organism evidence="3 4">
    <name type="scientific">Blautia caecimuris</name>
    <dbReference type="NCBI Taxonomy" id="1796615"/>
    <lineage>
        <taxon>Bacteria</taxon>
        <taxon>Bacillati</taxon>
        <taxon>Bacillota</taxon>
        <taxon>Clostridia</taxon>
        <taxon>Lachnospirales</taxon>
        <taxon>Lachnospiraceae</taxon>
        <taxon>Blautia</taxon>
    </lineage>
</organism>
<dbReference type="EMBL" id="JBEPMJ010000008">
    <property type="protein sequence ID" value="MET3750188.1"/>
    <property type="molecule type" value="Genomic_DNA"/>
</dbReference>
<comment type="similarity">
    <text evidence="1">Belongs to the UPF0597 family.</text>
</comment>
<dbReference type="PANTHER" id="PTHR30501:SF2">
    <property type="entry name" value="UPF0597 PROTEIN YHAM"/>
    <property type="match status" value="1"/>
</dbReference>
<evidence type="ECO:0000313" key="4">
    <source>
        <dbReference type="Proteomes" id="UP001549106"/>
    </source>
</evidence>
<dbReference type="InterPro" id="IPR021144">
    <property type="entry name" value="UPF0597"/>
</dbReference>
<evidence type="ECO:0000313" key="3">
    <source>
        <dbReference type="EMBL" id="MET3750188.1"/>
    </source>
</evidence>
<dbReference type="PIRSF" id="PIRSF006054">
    <property type="entry name" value="UCP006054"/>
    <property type="match status" value="1"/>
</dbReference>
<reference evidence="3 4" key="1">
    <citation type="submission" date="2024-06" db="EMBL/GenBank/DDBJ databases">
        <title>Genomic Encyclopedia of Type Strains, Phase IV (KMG-IV): sequencing the most valuable type-strain genomes for metagenomic binning, comparative biology and taxonomic classification.</title>
        <authorList>
            <person name="Goeker M."/>
        </authorList>
    </citation>
    <scope>NUCLEOTIDE SEQUENCE [LARGE SCALE GENOMIC DNA]</scope>
    <source>
        <strain evidence="3 4">DSM 29492</strain>
    </source>
</reference>
<gene>
    <name evidence="3" type="ORF">ABID24_001432</name>
</gene>
<dbReference type="HAMAP" id="MF_01845">
    <property type="entry name" value="UPF0597"/>
    <property type="match status" value="1"/>
</dbReference>
<sequence length="431" mass="46038">MDSALYANYLAILHHELVPALGCTEPIAIAYAAAKARQILGEFPDSVEMHLSGNIIKNVKGVTVPNSGGLKGIDIAALLGITGGNADKALEVLEGIRPEHIRQAQELAEKHICSCTLAEGVSNLYICANVRKDSHYAEVTIVDQHTNITRIVKDGQVLFSGETTEKKQEEPPVDKSKLTVKDILDFADQVKIEDVRELLERQIRLNTAISQEGLDNNYGAQIGKTLMHVWGKGITTRACARAAAGSDARMGGCSMPVVINSGSGNQGMTVSLPVITYAEEWEVSRAKLYRSLVVSNLVAIHQKYYIGSLSAYCGAVSAACGAGAGITYMYGGTYQQVSLTIINTLGNVGGIVCDGAKPSCAAKIASSVDAALMAFHMSIQNKSFLPGEGIIRGDVEETIKSMGYIGRVGMKATDTEILNIMIDRVNVDQDC</sequence>
<accession>A0ABV2M143</accession>
<protein>
    <recommendedName>
        <fullName evidence="1">UPF0597 protein ABID24_001432</fullName>
    </recommendedName>
</protein>
<dbReference type="PANTHER" id="PTHR30501">
    <property type="entry name" value="UPF0597 PROTEIN YHAM"/>
    <property type="match status" value="1"/>
</dbReference>
<comment type="caution">
    <text evidence="3">The sequence shown here is derived from an EMBL/GenBank/DDBJ whole genome shotgun (WGS) entry which is preliminary data.</text>
</comment>
<evidence type="ECO:0000256" key="1">
    <source>
        <dbReference type="HAMAP-Rule" id="MF_01845"/>
    </source>
</evidence>
<keyword evidence="4" id="KW-1185">Reference proteome</keyword>
<dbReference type="Proteomes" id="UP001549106">
    <property type="component" value="Unassembled WGS sequence"/>
</dbReference>
<dbReference type="RefSeq" id="WP_257464426.1">
    <property type="nucleotide sequence ID" value="NZ_BAABXP010000002.1"/>
</dbReference>
<dbReference type="InterPro" id="IPR005130">
    <property type="entry name" value="Ser_deHydtase-like_asu"/>
</dbReference>
<proteinExistence type="inferred from homology"/>
<name>A0ABV2M143_9FIRM</name>
<evidence type="ECO:0000259" key="2">
    <source>
        <dbReference type="Pfam" id="PF03313"/>
    </source>
</evidence>